<reference evidence="1 2" key="2">
    <citation type="journal article" date="2022" name="Mol. Ecol. Resour.">
        <title>The genomes of chicory, endive, great burdock and yacon provide insights into Asteraceae paleo-polyploidization history and plant inulin production.</title>
        <authorList>
            <person name="Fan W."/>
            <person name="Wang S."/>
            <person name="Wang H."/>
            <person name="Wang A."/>
            <person name="Jiang F."/>
            <person name="Liu H."/>
            <person name="Zhao H."/>
            <person name="Xu D."/>
            <person name="Zhang Y."/>
        </authorList>
    </citation>
    <scope>NUCLEOTIDE SEQUENCE [LARGE SCALE GENOMIC DNA]</scope>
    <source>
        <strain evidence="2">cv. Niubang</strain>
    </source>
</reference>
<proteinExistence type="predicted"/>
<accession>A0ACB8Y5K9</accession>
<reference evidence="2" key="1">
    <citation type="journal article" date="2022" name="Mol. Ecol. Resour.">
        <title>The genomes of chicory, endive, great burdock and yacon provide insights into Asteraceae palaeo-polyploidization history and plant inulin production.</title>
        <authorList>
            <person name="Fan W."/>
            <person name="Wang S."/>
            <person name="Wang H."/>
            <person name="Wang A."/>
            <person name="Jiang F."/>
            <person name="Liu H."/>
            <person name="Zhao H."/>
            <person name="Xu D."/>
            <person name="Zhang Y."/>
        </authorList>
    </citation>
    <scope>NUCLEOTIDE SEQUENCE [LARGE SCALE GENOMIC DNA]</scope>
    <source>
        <strain evidence="2">cv. Niubang</strain>
    </source>
</reference>
<gene>
    <name evidence="1" type="ORF">L6452_35358</name>
</gene>
<dbReference type="Proteomes" id="UP001055879">
    <property type="component" value="Linkage Group LG13"/>
</dbReference>
<organism evidence="1 2">
    <name type="scientific">Arctium lappa</name>
    <name type="common">Greater burdock</name>
    <name type="synonym">Lappa major</name>
    <dbReference type="NCBI Taxonomy" id="4217"/>
    <lineage>
        <taxon>Eukaryota</taxon>
        <taxon>Viridiplantae</taxon>
        <taxon>Streptophyta</taxon>
        <taxon>Embryophyta</taxon>
        <taxon>Tracheophyta</taxon>
        <taxon>Spermatophyta</taxon>
        <taxon>Magnoliopsida</taxon>
        <taxon>eudicotyledons</taxon>
        <taxon>Gunneridae</taxon>
        <taxon>Pentapetalae</taxon>
        <taxon>asterids</taxon>
        <taxon>campanulids</taxon>
        <taxon>Asterales</taxon>
        <taxon>Asteraceae</taxon>
        <taxon>Carduoideae</taxon>
        <taxon>Cardueae</taxon>
        <taxon>Arctiinae</taxon>
        <taxon>Arctium</taxon>
    </lineage>
</organism>
<evidence type="ECO:0000313" key="1">
    <source>
        <dbReference type="EMBL" id="KAI3680585.1"/>
    </source>
</evidence>
<keyword evidence="2" id="KW-1185">Reference proteome</keyword>
<evidence type="ECO:0000313" key="2">
    <source>
        <dbReference type="Proteomes" id="UP001055879"/>
    </source>
</evidence>
<name>A0ACB8Y5K9_ARCLA</name>
<dbReference type="EMBL" id="CM042059">
    <property type="protein sequence ID" value="KAI3680585.1"/>
    <property type="molecule type" value="Genomic_DNA"/>
</dbReference>
<protein>
    <submittedName>
        <fullName evidence="1">Uncharacterized protein</fullName>
    </submittedName>
</protein>
<comment type="caution">
    <text evidence="1">The sequence shown here is derived from an EMBL/GenBank/DDBJ whole genome shotgun (WGS) entry which is preliminary data.</text>
</comment>
<sequence>MDLSELESNPQVWSDKDGSLIYCAVLCLLIRKLKSGLLPKHIERFVFVVQGLVTLTNVSGVGQTLMVFQLLKLLPRSLLYDFSIHAYDASRIEVSKENDDDSYLKSIYGIRFMYV</sequence>